<protein>
    <submittedName>
        <fullName evidence="2">Uncharacterized protein</fullName>
    </submittedName>
</protein>
<comment type="caution">
    <text evidence="2">The sequence shown here is derived from an EMBL/GenBank/DDBJ whole genome shotgun (WGS) entry which is preliminary data.</text>
</comment>
<evidence type="ECO:0000313" key="2">
    <source>
        <dbReference type="EMBL" id="GAA0459590.1"/>
    </source>
</evidence>
<organism evidence="2 3">
    <name type="scientific">Streptomyces olivaceiscleroticus</name>
    <dbReference type="NCBI Taxonomy" id="68245"/>
    <lineage>
        <taxon>Bacteria</taxon>
        <taxon>Bacillati</taxon>
        <taxon>Actinomycetota</taxon>
        <taxon>Actinomycetes</taxon>
        <taxon>Kitasatosporales</taxon>
        <taxon>Streptomycetaceae</taxon>
        <taxon>Streptomyces</taxon>
    </lineage>
</organism>
<sequence>MSFQDEWASLKAEAAASRQENARMSLAGAGAKNGGGDGTNLQVTPSVLKERAKNAMTVRHDFATADDMAMSELKAARKGLDGFESVTGIDTFTERWQSQMNYLKGVLEHGVAGQLRSAAQSFKSEDLAQAAKQKPDEGTGDKKK</sequence>
<proteinExistence type="predicted"/>
<evidence type="ECO:0000256" key="1">
    <source>
        <dbReference type="SAM" id="MobiDB-lite"/>
    </source>
</evidence>
<feature type="region of interest" description="Disordered" evidence="1">
    <location>
        <begin position="18"/>
        <end position="42"/>
    </location>
</feature>
<accession>A0ABN0ZUM7</accession>
<feature type="region of interest" description="Disordered" evidence="1">
    <location>
        <begin position="122"/>
        <end position="144"/>
    </location>
</feature>
<name>A0ABN0ZUM7_9ACTN</name>
<gene>
    <name evidence="2" type="ORF">GCM10010361_24430</name>
</gene>
<evidence type="ECO:0000313" key="3">
    <source>
        <dbReference type="Proteomes" id="UP001500909"/>
    </source>
</evidence>
<feature type="compositionally biased region" description="Basic and acidic residues" evidence="1">
    <location>
        <begin position="133"/>
        <end position="144"/>
    </location>
</feature>
<keyword evidence="3" id="KW-1185">Reference proteome</keyword>
<dbReference type="RefSeq" id="WP_346094990.1">
    <property type="nucleotide sequence ID" value="NZ_BAAABY010000018.1"/>
</dbReference>
<reference evidence="2 3" key="1">
    <citation type="journal article" date="2019" name="Int. J. Syst. Evol. Microbiol.">
        <title>The Global Catalogue of Microorganisms (GCM) 10K type strain sequencing project: providing services to taxonomists for standard genome sequencing and annotation.</title>
        <authorList>
            <consortium name="The Broad Institute Genomics Platform"/>
            <consortium name="The Broad Institute Genome Sequencing Center for Infectious Disease"/>
            <person name="Wu L."/>
            <person name="Ma J."/>
        </authorList>
    </citation>
    <scope>NUCLEOTIDE SEQUENCE [LARGE SCALE GENOMIC DNA]</scope>
    <source>
        <strain evidence="2 3">JCM 4805</strain>
    </source>
</reference>
<dbReference type="Proteomes" id="UP001500909">
    <property type="component" value="Unassembled WGS sequence"/>
</dbReference>
<dbReference type="EMBL" id="BAAABY010000018">
    <property type="protein sequence ID" value="GAA0459590.1"/>
    <property type="molecule type" value="Genomic_DNA"/>
</dbReference>